<protein>
    <submittedName>
        <fullName evidence="1">Uncharacterized protein</fullName>
    </submittedName>
</protein>
<sequence length="276" mass="32084">MLKYHFFISLILFIFISCAKENYPENPALIKPEEESLTTRMTKNMDVWTDNRVINIFEEGKIRIYDKEDHADHYTTFQLDKEAVDSIVWHIDDILHYSSGVNPFRSMTGVTFYKPGEYKFNLLVYKDNKVVKKAELMIRAVPGKDFFNVDWGNPPSSSIVGQSYSYKGYRVDQTYVKKQYPYSSIDFYYENKSAQLTPEKEKEYLLEAASKTYSSPSLSAGNNGQAELDNKYNLLFKNRFNATTLAIWENRSTAVALIGYPKDNVEHYMIIGEPKY</sequence>
<evidence type="ECO:0000313" key="1">
    <source>
        <dbReference type="EMBL" id="SPZ86968.1"/>
    </source>
</evidence>
<proteinExistence type="predicted"/>
<dbReference type="RefSeq" id="WP_112374886.1">
    <property type="nucleotide sequence ID" value="NZ_CP069793.1"/>
</dbReference>
<gene>
    <name evidence="1" type="ORF">NCTC11343_02637</name>
</gene>
<dbReference type="Proteomes" id="UP000251241">
    <property type="component" value="Unassembled WGS sequence"/>
</dbReference>
<reference evidence="1 2" key="1">
    <citation type="submission" date="2018-06" db="EMBL/GenBank/DDBJ databases">
        <authorList>
            <consortium name="Pathogen Informatics"/>
            <person name="Doyle S."/>
        </authorList>
    </citation>
    <scope>NUCLEOTIDE SEQUENCE [LARGE SCALE GENOMIC DNA]</scope>
    <source>
        <strain evidence="1 2">NCTC11343</strain>
    </source>
</reference>
<organism evidence="1 2">
    <name type="scientific">Sphingobacterium multivorum</name>
    <dbReference type="NCBI Taxonomy" id="28454"/>
    <lineage>
        <taxon>Bacteria</taxon>
        <taxon>Pseudomonadati</taxon>
        <taxon>Bacteroidota</taxon>
        <taxon>Sphingobacteriia</taxon>
        <taxon>Sphingobacteriales</taxon>
        <taxon>Sphingobacteriaceae</taxon>
        <taxon>Sphingobacterium</taxon>
    </lineage>
</organism>
<dbReference type="PROSITE" id="PS51257">
    <property type="entry name" value="PROKAR_LIPOPROTEIN"/>
    <property type="match status" value="1"/>
</dbReference>
<dbReference type="AlphaFoldDB" id="A0A2X2IYW0"/>
<name>A0A2X2IYW0_SPHMU</name>
<dbReference type="GeneID" id="97182579"/>
<evidence type="ECO:0000313" key="2">
    <source>
        <dbReference type="Proteomes" id="UP000251241"/>
    </source>
</evidence>
<accession>A0A2X2IYW0</accession>
<dbReference type="EMBL" id="UAUU01000009">
    <property type="protein sequence ID" value="SPZ86968.1"/>
    <property type="molecule type" value="Genomic_DNA"/>
</dbReference>